<dbReference type="Gene3D" id="1.20.1290.10">
    <property type="entry name" value="AhpD-like"/>
    <property type="match status" value="1"/>
</dbReference>
<feature type="chain" id="PRO_5025490490" evidence="1">
    <location>
        <begin position="21"/>
        <end position="205"/>
    </location>
</feature>
<dbReference type="RefSeq" id="WP_163966158.1">
    <property type="nucleotide sequence ID" value="NZ_JAAIVB010000063.1"/>
</dbReference>
<evidence type="ECO:0000313" key="3">
    <source>
        <dbReference type="Proteomes" id="UP000482155"/>
    </source>
</evidence>
<accession>A0A6B3SYD6</accession>
<evidence type="ECO:0000256" key="1">
    <source>
        <dbReference type="SAM" id="SignalP"/>
    </source>
</evidence>
<dbReference type="Proteomes" id="UP000482155">
    <property type="component" value="Unassembled WGS sequence"/>
</dbReference>
<protein>
    <submittedName>
        <fullName evidence="2">Carboxymuconolactone decarboxylase family protein</fullName>
    </submittedName>
</protein>
<dbReference type="PANTHER" id="PTHR34846:SF11">
    <property type="entry name" value="4-CARBOXYMUCONOLACTONE DECARBOXYLASE FAMILY PROTEIN (AFU_ORTHOLOGUE AFUA_6G11590)"/>
    <property type="match status" value="1"/>
</dbReference>
<organism evidence="2 3">
    <name type="scientific">Noviherbaspirillum galbum</name>
    <dbReference type="NCBI Taxonomy" id="2709383"/>
    <lineage>
        <taxon>Bacteria</taxon>
        <taxon>Pseudomonadati</taxon>
        <taxon>Pseudomonadota</taxon>
        <taxon>Betaproteobacteria</taxon>
        <taxon>Burkholderiales</taxon>
        <taxon>Oxalobacteraceae</taxon>
        <taxon>Noviherbaspirillum</taxon>
    </lineage>
</organism>
<keyword evidence="3" id="KW-1185">Reference proteome</keyword>
<evidence type="ECO:0000313" key="2">
    <source>
        <dbReference type="EMBL" id="NEX62949.1"/>
    </source>
</evidence>
<proteinExistence type="predicted"/>
<reference evidence="2 3" key="1">
    <citation type="submission" date="2020-02" db="EMBL/GenBank/DDBJ databases">
        <authorList>
            <person name="Kim M.K."/>
        </authorList>
    </citation>
    <scope>NUCLEOTIDE SEQUENCE [LARGE SCALE GENOMIC DNA]</scope>
    <source>
        <strain evidence="2 3">17J57-3</strain>
    </source>
</reference>
<name>A0A6B3SYD6_9BURK</name>
<comment type="caution">
    <text evidence="2">The sequence shown here is derived from an EMBL/GenBank/DDBJ whole genome shotgun (WGS) entry which is preliminary data.</text>
</comment>
<dbReference type="AlphaFoldDB" id="A0A6B3SYD6"/>
<dbReference type="InterPro" id="IPR029032">
    <property type="entry name" value="AhpD-like"/>
</dbReference>
<dbReference type="SUPFAM" id="SSF69118">
    <property type="entry name" value="AhpD-like"/>
    <property type="match status" value="1"/>
</dbReference>
<keyword evidence="1" id="KW-0732">Signal</keyword>
<dbReference type="EMBL" id="JAAIVB010000063">
    <property type="protein sequence ID" value="NEX62949.1"/>
    <property type="molecule type" value="Genomic_DNA"/>
</dbReference>
<sequence length="205" mass="23110">MKPPILLAAALLAIQGIAAASDRLPTIPPEKYSPEQQKAAEEFLASRKVPVFGPFEPLMHSPQVMNQARAMGDYLRYNSALGNTLSELVILITARKWTQDYEWYVHYPIALKAGIKKEVADAIAEGRRPTGMSEDEEIVYDFSTELHENKRVSDRTFDRADKRFGKKGVVDLTGINAYYTLLAMQMNVAQYQIPKDGKKLSRYPD</sequence>
<gene>
    <name evidence="2" type="ORF">G3574_17850</name>
</gene>
<feature type="signal peptide" evidence="1">
    <location>
        <begin position="1"/>
        <end position="20"/>
    </location>
</feature>
<dbReference type="PANTHER" id="PTHR34846">
    <property type="entry name" value="4-CARBOXYMUCONOLACTONE DECARBOXYLASE FAMILY PROTEIN (AFU_ORTHOLOGUE AFUA_6G11590)"/>
    <property type="match status" value="1"/>
</dbReference>